<gene>
    <name evidence="1" type="ORF">K505DRAFT_308831</name>
</gene>
<dbReference type="EMBL" id="MU002001">
    <property type="protein sequence ID" value="KAF2791801.1"/>
    <property type="molecule type" value="Genomic_DNA"/>
</dbReference>
<proteinExistence type="predicted"/>
<name>A0A6A6X6B9_9PLEO</name>
<reference evidence="1" key="1">
    <citation type="journal article" date="2020" name="Stud. Mycol.">
        <title>101 Dothideomycetes genomes: a test case for predicting lifestyles and emergence of pathogens.</title>
        <authorList>
            <person name="Haridas S."/>
            <person name="Albert R."/>
            <person name="Binder M."/>
            <person name="Bloem J."/>
            <person name="Labutti K."/>
            <person name="Salamov A."/>
            <person name="Andreopoulos B."/>
            <person name="Baker S."/>
            <person name="Barry K."/>
            <person name="Bills G."/>
            <person name="Bluhm B."/>
            <person name="Cannon C."/>
            <person name="Castanera R."/>
            <person name="Culley D."/>
            <person name="Daum C."/>
            <person name="Ezra D."/>
            <person name="Gonzalez J."/>
            <person name="Henrissat B."/>
            <person name="Kuo A."/>
            <person name="Liang C."/>
            <person name="Lipzen A."/>
            <person name="Lutzoni F."/>
            <person name="Magnuson J."/>
            <person name="Mondo S."/>
            <person name="Nolan M."/>
            <person name="Ohm R."/>
            <person name="Pangilinan J."/>
            <person name="Park H.-J."/>
            <person name="Ramirez L."/>
            <person name="Alfaro M."/>
            <person name="Sun H."/>
            <person name="Tritt A."/>
            <person name="Yoshinaga Y."/>
            <person name="Zwiers L.-H."/>
            <person name="Turgeon B."/>
            <person name="Goodwin S."/>
            <person name="Spatafora J."/>
            <person name="Crous P."/>
            <person name="Grigoriev I."/>
        </authorList>
    </citation>
    <scope>NUCLEOTIDE SEQUENCE</scope>
    <source>
        <strain evidence="1">CBS 109.77</strain>
    </source>
</reference>
<keyword evidence="2" id="KW-1185">Reference proteome</keyword>
<dbReference type="OrthoDB" id="5356769at2759"/>
<dbReference type="AlphaFoldDB" id="A0A6A6X6B9"/>
<sequence>MDYYHCPFEQLRREIERRGYIPCGGHDELSEGLARDDTTRGINATTVETVVKDSVEPRSRKQIAEYGPPIDPTLLVGEKIVYYTMNTFFPTLQMFFESGLSCTISCEQLHNVFVGIDPELRFRLTDLTHEEEGVIVKSPLPQKFIASIRILESVVAERTSVSTKPVASSGKYQNASIVREAHMVVGLRLEGMPNMGYVWAKTNDPSENNENHTWSDASVGGLREDIPAPFFGFPARKTKMGAQVSVVEKGSMIEHHRGREGVFRK</sequence>
<dbReference type="Proteomes" id="UP000799757">
    <property type="component" value="Unassembled WGS sequence"/>
</dbReference>
<organism evidence="1 2">
    <name type="scientific">Melanomma pulvis-pyrius CBS 109.77</name>
    <dbReference type="NCBI Taxonomy" id="1314802"/>
    <lineage>
        <taxon>Eukaryota</taxon>
        <taxon>Fungi</taxon>
        <taxon>Dikarya</taxon>
        <taxon>Ascomycota</taxon>
        <taxon>Pezizomycotina</taxon>
        <taxon>Dothideomycetes</taxon>
        <taxon>Pleosporomycetidae</taxon>
        <taxon>Pleosporales</taxon>
        <taxon>Melanommataceae</taxon>
        <taxon>Melanomma</taxon>
    </lineage>
</organism>
<protein>
    <submittedName>
        <fullName evidence="1">Uncharacterized protein</fullName>
    </submittedName>
</protein>
<accession>A0A6A6X6B9</accession>
<evidence type="ECO:0000313" key="2">
    <source>
        <dbReference type="Proteomes" id="UP000799757"/>
    </source>
</evidence>
<evidence type="ECO:0000313" key="1">
    <source>
        <dbReference type="EMBL" id="KAF2791801.1"/>
    </source>
</evidence>